<dbReference type="Gene3D" id="3.80.10.10">
    <property type="entry name" value="Ribonuclease Inhibitor"/>
    <property type="match status" value="1"/>
</dbReference>
<dbReference type="Proteomes" id="UP000494165">
    <property type="component" value="Unassembled WGS sequence"/>
</dbReference>
<evidence type="ECO:0000313" key="2">
    <source>
        <dbReference type="EMBL" id="CAB3383660.1"/>
    </source>
</evidence>
<dbReference type="Pfam" id="PF24758">
    <property type="entry name" value="LRR_At5g56370"/>
    <property type="match status" value="1"/>
</dbReference>
<dbReference type="AlphaFoldDB" id="A0A8S1DRH9"/>
<proteinExistence type="predicted"/>
<evidence type="ECO:0000313" key="3">
    <source>
        <dbReference type="Proteomes" id="UP000494165"/>
    </source>
</evidence>
<feature type="domain" description="F-box/LRR-repeat protein 15/At3g58940/PEG3-like LRR" evidence="1">
    <location>
        <begin position="356"/>
        <end position="420"/>
    </location>
</feature>
<dbReference type="OrthoDB" id="1891924at2759"/>
<sequence length="520" mass="59869">MQSKSDSEAERMMEDAALLEKTKWRLNGLNKFQNWTMKIILNNLDAYTQDDAQNYIKSKLSPEMRNTVLEELLKNKRPKKIQSVFAMLNTRTKKLDVDFLMSYFPLNSTGLREFIEVLMMASMAAPNVRHLKMNTYHIAICLNSIELRNTCFGYLTSLMELRILELVGLIDNAMDLALLCRELPNLRVLSAPDTFLECTTMSEEDIRLSFGHLRLLHISFYMRAEIYKIWEVLPSLNIIYQNILPNGLILEDFLDDENVPRVRKYLNYEALIYGSNVCVDYSGIRYLEFSYDENTSDELKKTPNLPSTLEGLSLIMLYSQETIDAILLKYGANLRWLSLRGNGYQSVDLNCISDLCPKLEVLSLTSVQVARNATQQINFHHLKELFTERVDMLDGSLTALLSSCPNLRTLELKVKTCCLDDLQQVQYLIVEKRILGSLKSLDWGIFWMASGLVFKAIAAILKNASATLPVLRNMKLTVNHIRLNIDNFRTKSFTWSNYNNGLEEAIISDKNLFEILNLYE</sequence>
<accession>A0A8S1DRH9</accession>
<gene>
    <name evidence="2" type="ORF">CLODIP_2_CD13933</name>
</gene>
<evidence type="ECO:0000259" key="1">
    <source>
        <dbReference type="Pfam" id="PF24758"/>
    </source>
</evidence>
<organism evidence="2 3">
    <name type="scientific">Cloeon dipterum</name>
    <dbReference type="NCBI Taxonomy" id="197152"/>
    <lineage>
        <taxon>Eukaryota</taxon>
        <taxon>Metazoa</taxon>
        <taxon>Ecdysozoa</taxon>
        <taxon>Arthropoda</taxon>
        <taxon>Hexapoda</taxon>
        <taxon>Insecta</taxon>
        <taxon>Pterygota</taxon>
        <taxon>Palaeoptera</taxon>
        <taxon>Ephemeroptera</taxon>
        <taxon>Pisciforma</taxon>
        <taxon>Baetidae</taxon>
        <taxon>Cloeon</taxon>
    </lineage>
</organism>
<name>A0A8S1DRH9_9INSE</name>
<keyword evidence="3" id="KW-1185">Reference proteome</keyword>
<dbReference type="SUPFAM" id="SSF52047">
    <property type="entry name" value="RNI-like"/>
    <property type="match status" value="1"/>
</dbReference>
<dbReference type="EMBL" id="CADEPI010000318">
    <property type="protein sequence ID" value="CAB3383660.1"/>
    <property type="molecule type" value="Genomic_DNA"/>
</dbReference>
<comment type="caution">
    <text evidence="2">The sequence shown here is derived from an EMBL/GenBank/DDBJ whole genome shotgun (WGS) entry which is preliminary data.</text>
</comment>
<reference evidence="2 3" key="1">
    <citation type="submission" date="2020-04" db="EMBL/GenBank/DDBJ databases">
        <authorList>
            <person name="Alioto T."/>
            <person name="Alioto T."/>
            <person name="Gomez Garrido J."/>
        </authorList>
    </citation>
    <scope>NUCLEOTIDE SEQUENCE [LARGE SCALE GENOMIC DNA]</scope>
</reference>
<dbReference type="InterPro" id="IPR032675">
    <property type="entry name" value="LRR_dom_sf"/>
</dbReference>
<dbReference type="InterPro" id="IPR055411">
    <property type="entry name" value="LRR_FXL15/At3g58940/PEG3-like"/>
</dbReference>
<protein>
    <recommendedName>
        <fullName evidence="1">F-box/LRR-repeat protein 15/At3g58940/PEG3-like LRR domain-containing protein</fullName>
    </recommendedName>
</protein>